<organism evidence="2 3">
    <name type="scientific">Oryctes borbonicus</name>
    <dbReference type="NCBI Taxonomy" id="1629725"/>
    <lineage>
        <taxon>Eukaryota</taxon>
        <taxon>Metazoa</taxon>
        <taxon>Ecdysozoa</taxon>
        <taxon>Arthropoda</taxon>
        <taxon>Hexapoda</taxon>
        <taxon>Insecta</taxon>
        <taxon>Pterygota</taxon>
        <taxon>Neoptera</taxon>
        <taxon>Endopterygota</taxon>
        <taxon>Coleoptera</taxon>
        <taxon>Polyphaga</taxon>
        <taxon>Scarabaeiformia</taxon>
        <taxon>Scarabaeidae</taxon>
        <taxon>Dynastinae</taxon>
        <taxon>Oryctes</taxon>
    </lineage>
</organism>
<name>A0A0T6AUJ7_9SCAR</name>
<dbReference type="Gene3D" id="3.30.9.10">
    <property type="entry name" value="D-Amino Acid Oxidase, subunit A, domain 2"/>
    <property type="match status" value="1"/>
</dbReference>
<evidence type="ECO:0000313" key="3">
    <source>
        <dbReference type="Proteomes" id="UP000051574"/>
    </source>
</evidence>
<dbReference type="GO" id="GO:0032981">
    <property type="term" value="P:mitochondrial respiratory chain complex I assembly"/>
    <property type="evidence" value="ECO:0007669"/>
    <property type="project" value="TreeGrafter"/>
</dbReference>
<evidence type="ECO:0000259" key="1">
    <source>
        <dbReference type="Pfam" id="PF01266"/>
    </source>
</evidence>
<dbReference type="InterPro" id="IPR036188">
    <property type="entry name" value="FAD/NAD-bd_sf"/>
</dbReference>
<dbReference type="FunFam" id="3.30.9.10:FF:000026">
    <property type="entry name" value="FAD-dependent oxidoreductase domain-containing protein 1"/>
    <property type="match status" value="1"/>
</dbReference>
<gene>
    <name evidence="2" type="ORF">AMK59_8418</name>
</gene>
<keyword evidence="3" id="KW-1185">Reference proteome</keyword>
<feature type="domain" description="FAD dependent oxidoreductase" evidence="1">
    <location>
        <begin position="67"/>
        <end position="437"/>
    </location>
</feature>
<dbReference type="EMBL" id="LJIG01022778">
    <property type="protein sequence ID" value="KRT78764.1"/>
    <property type="molecule type" value="Genomic_DNA"/>
</dbReference>
<dbReference type="PANTHER" id="PTHR13847">
    <property type="entry name" value="SARCOSINE DEHYDROGENASE-RELATED"/>
    <property type="match status" value="1"/>
</dbReference>
<dbReference type="SUPFAM" id="SSF51905">
    <property type="entry name" value="FAD/NAD(P)-binding domain"/>
    <property type="match status" value="1"/>
</dbReference>
<protein>
    <submittedName>
        <fullName evidence="2">FAD dependent oxidoreductase</fullName>
    </submittedName>
</protein>
<dbReference type="OrthoDB" id="424974at2759"/>
<comment type="caution">
    <text evidence="2">The sequence shown here is derived from an EMBL/GenBank/DDBJ whole genome shotgun (WGS) entry which is preliminary data.</text>
</comment>
<accession>A0A0T6AUJ7</accession>
<dbReference type="Proteomes" id="UP000051574">
    <property type="component" value="Unassembled WGS sequence"/>
</dbReference>
<dbReference type="AlphaFoldDB" id="A0A0T6AUJ7"/>
<reference evidence="2 3" key="1">
    <citation type="submission" date="2015-09" db="EMBL/GenBank/DDBJ databases">
        <title>Draft genome of the scarab beetle Oryctes borbonicus.</title>
        <authorList>
            <person name="Meyer J.M."/>
            <person name="Markov G.V."/>
            <person name="Baskaran P."/>
            <person name="Herrmann M."/>
            <person name="Sommer R.J."/>
            <person name="Roedelsperger C."/>
        </authorList>
    </citation>
    <scope>NUCLEOTIDE SEQUENCE [LARGE SCALE GENOMIC DNA]</scope>
    <source>
        <strain evidence="2">OB123</strain>
        <tissue evidence="2">Whole animal</tissue>
    </source>
</reference>
<dbReference type="Gene3D" id="3.50.50.60">
    <property type="entry name" value="FAD/NAD(P)-binding domain"/>
    <property type="match status" value="1"/>
</dbReference>
<sequence length="444" mass="49418">MLPAKFLPLLRTICNSKCVHTSAFCLEKFQNPLWRTINVLRNDLRLFKDPGAILRSDLVQPFPTYVDILVIGGGAIGSSIAYWLKEKSGLNGIKLAVLEKDPTYAKSSTVLSVGGLRQQFSLPENILMSLFGAEFIRTLKDRFGSDADVYFTPNGYLTLASDVGAAQLLDNAKLQKELGAVNVLLSANELKERFPWLNVDNIEVGCLGLEKEGWFDPWAMLCLLKRGAIRAGAQYVTGELQDFTFSFQHEIEIDNVPSGTYQGIDEAIVKLPNGDMKSIKFAMCILACGSDSGEVAKIAKIGTGEGLLSIPLPIERRKRYVYCFNCQDEGPGLNTPMTIDYTGTYFRRDGLGGTFIAGLSPFPEEEPQTDNLDVDHQYFNEKIWPVLAHRVHAFNSIKVKSAWSGFYDYNYYDENGIIGPHPYYHNMFIAAGFSGHGKFKSFFA</sequence>
<dbReference type="InterPro" id="IPR006076">
    <property type="entry name" value="FAD-dep_OxRdtase"/>
</dbReference>
<dbReference type="Pfam" id="PF01266">
    <property type="entry name" value="DAO"/>
    <property type="match status" value="1"/>
</dbReference>
<proteinExistence type="predicted"/>
<dbReference type="GO" id="GO:0005739">
    <property type="term" value="C:mitochondrion"/>
    <property type="evidence" value="ECO:0007669"/>
    <property type="project" value="GOC"/>
</dbReference>
<dbReference type="PANTHER" id="PTHR13847:SF282">
    <property type="entry name" value="LETHAL (2) 37BB"/>
    <property type="match status" value="1"/>
</dbReference>
<evidence type="ECO:0000313" key="2">
    <source>
        <dbReference type="EMBL" id="KRT78764.1"/>
    </source>
</evidence>